<evidence type="ECO:0000313" key="13">
    <source>
        <dbReference type="EMBL" id="AWR94378.1"/>
    </source>
</evidence>
<proteinExistence type="inferred from homology"/>
<protein>
    <recommendedName>
        <fullName evidence="5 12">Adenylate kinase</fullName>
        <shortName evidence="12">AK</shortName>
        <ecNumber evidence="4 12">2.7.4.3</ecNumber>
    </recommendedName>
    <alternativeName>
        <fullName evidence="11 12">ATP-AMP transphosphorylase</fullName>
    </alternativeName>
</protein>
<accession>A0A2U9IEA4</accession>
<evidence type="ECO:0000256" key="12">
    <source>
        <dbReference type="HAMAP-Rule" id="MF_00234"/>
    </source>
</evidence>
<keyword evidence="7 12" id="KW-0808">Transferase</keyword>
<evidence type="ECO:0000313" key="14">
    <source>
        <dbReference type="Proteomes" id="UP000248044"/>
    </source>
</evidence>
<evidence type="ECO:0000256" key="1">
    <source>
        <dbReference type="ARBA" id="ARBA00000582"/>
    </source>
</evidence>
<keyword evidence="10 12" id="KW-0067">ATP-binding</keyword>
<dbReference type="NCBIfam" id="NF003122">
    <property type="entry name" value="PRK04040.1"/>
    <property type="match status" value="1"/>
</dbReference>
<evidence type="ECO:0000256" key="8">
    <source>
        <dbReference type="ARBA" id="ARBA00022741"/>
    </source>
</evidence>
<keyword evidence="6 12" id="KW-0963">Cytoplasm</keyword>
<evidence type="ECO:0000256" key="11">
    <source>
        <dbReference type="ARBA" id="ARBA00033336"/>
    </source>
</evidence>
<dbReference type="Gene3D" id="3.40.50.300">
    <property type="entry name" value="P-loop containing nucleotide triphosphate hydrolases"/>
    <property type="match status" value="1"/>
</dbReference>
<dbReference type="OrthoDB" id="26198at2157"/>
<dbReference type="EMBL" id="CP029289">
    <property type="protein sequence ID" value="AWR94378.1"/>
    <property type="molecule type" value="Genomic_DNA"/>
</dbReference>
<name>A0A2U9IEA4_9CREN</name>
<dbReference type="RefSeq" id="WP_110270259.1">
    <property type="nucleotide sequence ID" value="NZ_CP029289.2"/>
</dbReference>
<dbReference type="GO" id="GO:0004017">
    <property type="term" value="F:AMP kinase activity"/>
    <property type="evidence" value="ECO:0007669"/>
    <property type="project" value="UniProtKB-UniRule"/>
</dbReference>
<comment type="similarity">
    <text evidence="3 12">Belongs to the archaeal adenylate kinase family.</text>
</comment>
<evidence type="ECO:0000256" key="6">
    <source>
        <dbReference type="ARBA" id="ARBA00022490"/>
    </source>
</evidence>
<dbReference type="GeneID" id="36831887"/>
<evidence type="ECO:0000256" key="7">
    <source>
        <dbReference type="ARBA" id="ARBA00022679"/>
    </source>
</evidence>
<keyword evidence="14" id="KW-1185">Reference proteome</keyword>
<gene>
    <name evidence="12" type="primary">adkA</name>
    <name evidence="13" type="ORF">DFR85_06985</name>
</gene>
<feature type="binding site" evidence="12">
    <location>
        <begin position="8"/>
        <end position="16"/>
    </location>
    <ligand>
        <name>ATP</name>
        <dbReference type="ChEBI" id="CHEBI:30616"/>
    </ligand>
</feature>
<evidence type="ECO:0000256" key="4">
    <source>
        <dbReference type="ARBA" id="ARBA00012955"/>
    </source>
</evidence>
<evidence type="ECO:0000256" key="5">
    <source>
        <dbReference type="ARBA" id="ARBA00019926"/>
    </source>
</evidence>
<dbReference type="GO" id="GO:0005524">
    <property type="term" value="F:ATP binding"/>
    <property type="evidence" value="ECO:0007669"/>
    <property type="project" value="UniProtKB-UniRule"/>
</dbReference>
<reference evidence="13 14" key="1">
    <citation type="submission" date="2018-05" db="EMBL/GenBank/DDBJ databases">
        <title>Complete Genome Sequences of Extremely Thermoacidophilic, Metal-Mobilizing Type-Strain Members of the Archaeal Family Sulfolobaceae: Acidianus brierleyi DSM-1651T, Acidianus sulfidivorans DSM-18786T, Metallosphaera hakonensis DSM-7519T, and Metallosphaera prunae DSM-10039T.</title>
        <authorList>
            <person name="Counts J.A."/>
            <person name="Kelly R.M."/>
        </authorList>
    </citation>
    <scope>NUCLEOTIDE SEQUENCE [LARGE SCALE GENOMIC DNA]</scope>
    <source>
        <strain evidence="13 14">DSM 1651</strain>
    </source>
</reference>
<dbReference type="EC" id="2.7.4.3" evidence="4 12"/>
<dbReference type="AlphaFoldDB" id="A0A2U9IEA4"/>
<dbReference type="SUPFAM" id="SSF52540">
    <property type="entry name" value="P-loop containing nucleoside triphosphate hydrolases"/>
    <property type="match status" value="1"/>
</dbReference>
<evidence type="ECO:0000256" key="10">
    <source>
        <dbReference type="ARBA" id="ARBA00022840"/>
    </source>
</evidence>
<dbReference type="KEGG" id="abri:DFR85_06985"/>
<organism evidence="13 14">
    <name type="scientific">Acidianus brierleyi</name>
    <dbReference type="NCBI Taxonomy" id="41673"/>
    <lineage>
        <taxon>Archaea</taxon>
        <taxon>Thermoproteota</taxon>
        <taxon>Thermoprotei</taxon>
        <taxon>Sulfolobales</taxon>
        <taxon>Sulfolobaceae</taxon>
        <taxon>Acidianus</taxon>
    </lineage>
</organism>
<dbReference type="Pfam" id="PF13207">
    <property type="entry name" value="AAA_17"/>
    <property type="match status" value="1"/>
</dbReference>
<comment type="subcellular location">
    <subcellularLocation>
        <location evidence="2 12">Cytoplasm</location>
    </subcellularLocation>
</comment>
<keyword evidence="8 12" id="KW-0547">Nucleotide-binding</keyword>
<keyword evidence="9 12" id="KW-0418">Kinase</keyword>
<comment type="catalytic activity">
    <reaction evidence="1 12">
        <text>AMP + ATP = 2 ADP</text>
        <dbReference type="Rhea" id="RHEA:12973"/>
        <dbReference type="ChEBI" id="CHEBI:30616"/>
        <dbReference type="ChEBI" id="CHEBI:456215"/>
        <dbReference type="ChEBI" id="CHEBI:456216"/>
        <dbReference type="EC" id="2.7.4.3"/>
    </reaction>
</comment>
<evidence type="ECO:0000256" key="3">
    <source>
        <dbReference type="ARBA" id="ARBA00007088"/>
    </source>
</evidence>
<dbReference type="InterPro" id="IPR023477">
    <property type="entry name" value="Adenylate_kinase_AdkA"/>
</dbReference>
<dbReference type="GO" id="GO:0005737">
    <property type="term" value="C:cytoplasm"/>
    <property type="evidence" value="ECO:0007669"/>
    <property type="project" value="UniProtKB-SubCell"/>
</dbReference>
<dbReference type="Proteomes" id="UP000248044">
    <property type="component" value="Chromosome"/>
</dbReference>
<dbReference type="InterPro" id="IPR027417">
    <property type="entry name" value="P-loop_NTPase"/>
</dbReference>
<dbReference type="HAMAP" id="MF_00234">
    <property type="entry name" value="Adenylate_kinase_AdkA"/>
    <property type="match status" value="1"/>
</dbReference>
<sequence length="195" mass="21741">MKMGIVTGIPGVGKTTVLSMVSEILKEKKIPYKIMNYGDYMLNIALDQKYVNNRDEIRKLPLPKQRELQLEAAKKIVKDSEDLGDKGLSFIDTHAVIRTNSGYLPGLPKHIIEILSPTVIFLIESDPNNILKRQSRDKDRIRSDYSNIEIITETINFARYAAVASAVLVGASVKIVNNVEGDPRVAANVIIDSMM</sequence>
<evidence type="ECO:0000256" key="2">
    <source>
        <dbReference type="ARBA" id="ARBA00004496"/>
    </source>
</evidence>
<evidence type="ECO:0000256" key="9">
    <source>
        <dbReference type="ARBA" id="ARBA00022777"/>
    </source>
</evidence>